<dbReference type="Pfam" id="PF08666">
    <property type="entry name" value="SAF"/>
    <property type="match status" value="1"/>
</dbReference>
<dbReference type="EMBL" id="CAFBMC010000065">
    <property type="protein sequence ID" value="CAB4904427.1"/>
    <property type="molecule type" value="Genomic_DNA"/>
</dbReference>
<dbReference type="Pfam" id="PF03102">
    <property type="entry name" value="NeuB"/>
    <property type="match status" value="1"/>
</dbReference>
<evidence type="ECO:0000259" key="1">
    <source>
        <dbReference type="PROSITE" id="PS50844"/>
    </source>
</evidence>
<name>A0A6J7G8P6_9ZZZZ</name>
<reference evidence="2" key="1">
    <citation type="submission" date="2020-05" db="EMBL/GenBank/DDBJ databases">
        <authorList>
            <person name="Chiriac C."/>
            <person name="Salcher M."/>
            <person name="Ghai R."/>
            <person name="Kavagutti S V."/>
        </authorList>
    </citation>
    <scope>NUCLEOTIDE SEQUENCE</scope>
</reference>
<gene>
    <name evidence="2" type="ORF">UFOPK3495_01164</name>
</gene>
<protein>
    <submittedName>
        <fullName evidence="2">Unannotated protein</fullName>
    </submittedName>
</protein>
<dbReference type="Gene3D" id="3.20.20.70">
    <property type="entry name" value="Aldolase class I"/>
    <property type="match status" value="1"/>
</dbReference>
<dbReference type="InterPro" id="IPR013132">
    <property type="entry name" value="PseI/NeuA/B-like_N"/>
</dbReference>
<dbReference type="CDD" id="cd11615">
    <property type="entry name" value="SAF_NeuB_like"/>
    <property type="match status" value="1"/>
</dbReference>
<dbReference type="InterPro" id="IPR051690">
    <property type="entry name" value="PseI-like"/>
</dbReference>
<dbReference type="InterPro" id="IPR013785">
    <property type="entry name" value="Aldolase_TIM"/>
</dbReference>
<dbReference type="InterPro" id="IPR006190">
    <property type="entry name" value="SAF_AFP_Neu5Ac"/>
</dbReference>
<dbReference type="AlphaFoldDB" id="A0A6J7G8P6"/>
<dbReference type="InterPro" id="IPR036732">
    <property type="entry name" value="AFP_Neu5c_C_sf"/>
</dbReference>
<dbReference type="GO" id="GO:0016051">
    <property type="term" value="P:carbohydrate biosynthetic process"/>
    <property type="evidence" value="ECO:0007669"/>
    <property type="project" value="InterPro"/>
</dbReference>
<feature type="domain" description="AFP-like" evidence="1">
    <location>
        <begin position="297"/>
        <end position="356"/>
    </location>
</feature>
<proteinExistence type="predicted"/>
<sequence>MSAFKLGDRLIGSDQPTYFIADIAANHDGDLSRALELMTLAKEAGADCAKFQHFQAAHIVSDYGFRSLGGQQSHQASWSKSVFEVYEDAAVDWDWTAKLAAHAKAIDIEFMSAPYDLDAVSHLNPYMSAFKVGSGDINWLEELKFIANIGKPVLIAAGAASLDDVQRAMDLLTAAGVPIVLMQCNTNYTGSIENIQYVNLRVLSQFTSLYPNVTLGLSDHTPGHVTVLGAVTLGARVVEKHFTDDTLRVGPDHGFSLDPTSWRAMVNDTRMLEAALGTGIKQVEPNEEQTVVLQRRCVRASHALAAGTVITEADIEVLRPAPAEAIAAHEFSKVLGTTLNRDLVFGEELHWSDLTV</sequence>
<dbReference type="GO" id="GO:0047444">
    <property type="term" value="F:N-acylneuraminate-9-phosphate synthase activity"/>
    <property type="evidence" value="ECO:0007669"/>
    <property type="project" value="TreeGrafter"/>
</dbReference>
<dbReference type="PANTHER" id="PTHR42966">
    <property type="entry name" value="N-ACETYLNEURAMINATE SYNTHASE"/>
    <property type="match status" value="1"/>
</dbReference>
<evidence type="ECO:0000313" key="2">
    <source>
        <dbReference type="EMBL" id="CAB4904427.1"/>
    </source>
</evidence>
<dbReference type="SMART" id="SM00858">
    <property type="entry name" value="SAF"/>
    <property type="match status" value="1"/>
</dbReference>
<dbReference type="InterPro" id="IPR013974">
    <property type="entry name" value="SAF"/>
</dbReference>
<dbReference type="PROSITE" id="PS50844">
    <property type="entry name" value="AFP_LIKE"/>
    <property type="match status" value="1"/>
</dbReference>
<dbReference type="Gene3D" id="3.90.1210.10">
    <property type="entry name" value="Antifreeze-like/N-acetylneuraminic acid synthase C-terminal domain"/>
    <property type="match status" value="1"/>
</dbReference>
<dbReference type="SUPFAM" id="SSF51269">
    <property type="entry name" value="AFP III-like domain"/>
    <property type="match status" value="1"/>
</dbReference>
<dbReference type="PANTHER" id="PTHR42966:SF2">
    <property type="entry name" value="PSEUDAMINIC ACID SYNTHASE"/>
    <property type="match status" value="1"/>
</dbReference>
<accession>A0A6J7G8P6</accession>
<dbReference type="SUPFAM" id="SSF51569">
    <property type="entry name" value="Aldolase"/>
    <property type="match status" value="1"/>
</dbReference>
<organism evidence="2">
    <name type="scientific">freshwater metagenome</name>
    <dbReference type="NCBI Taxonomy" id="449393"/>
    <lineage>
        <taxon>unclassified sequences</taxon>
        <taxon>metagenomes</taxon>
        <taxon>ecological metagenomes</taxon>
    </lineage>
</organism>
<dbReference type="InterPro" id="IPR057736">
    <property type="entry name" value="SAF_PseI/NeuA/NeuB"/>
</dbReference>